<accession>H5X5A4</accession>
<feature type="compositionally biased region" description="Low complexity" evidence="1">
    <location>
        <begin position="453"/>
        <end position="466"/>
    </location>
</feature>
<evidence type="ECO:0000313" key="3">
    <source>
        <dbReference type="EMBL" id="EHR48915.1"/>
    </source>
</evidence>
<reference evidence="3 4" key="1">
    <citation type="journal article" date="2012" name="Stand. Genomic Sci.">
        <title>Genome sequence of the ocean sediment bacterium Saccharomonospora marina type strain (XMU15(T)).</title>
        <authorList>
            <person name="Klenk H.P."/>
            <person name="Lu M."/>
            <person name="Lucas S."/>
            <person name="Lapidus A."/>
            <person name="Copeland A."/>
            <person name="Pitluck S."/>
            <person name="Goodwin L.A."/>
            <person name="Han C."/>
            <person name="Tapia R."/>
            <person name="Brambilla E.M."/>
            <person name="Potter G."/>
            <person name="Land M."/>
            <person name="Ivanova N."/>
            <person name="Rohde M."/>
            <person name="Goker M."/>
            <person name="Detter J.C."/>
            <person name="Li W.J."/>
            <person name="Kyrpides N.C."/>
            <person name="Woyke T."/>
        </authorList>
    </citation>
    <scope>NUCLEOTIDE SEQUENCE [LARGE SCALE GENOMIC DNA]</scope>
    <source>
        <strain evidence="3 4">XMU15</strain>
    </source>
</reference>
<keyword evidence="4" id="KW-1185">Reference proteome</keyword>
<dbReference type="InterPro" id="IPR022081">
    <property type="entry name" value="DUF3631"/>
</dbReference>
<dbReference type="RefSeq" id="WP_009152305.1">
    <property type="nucleotide sequence ID" value="NZ_CM001439.1"/>
</dbReference>
<dbReference type="EMBL" id="CM001439">
    <property type="protein sequence ID" value="EHR48915.1"/>
    <property type="molecule type" value="Genomic_DNA"/>
</dbReference>
<dbReference type="HOGENOM" id="CLU_041012_1_0_11"/>
<dbReference type="Pfam" id="PF12307">
    <property type="entry name" value="DUF3631"/>
    <property type="match status" value="1"/>
</dbReference>
<proteinExistence type="predicted"/>
<sequence length="487" mass="52209">MTPPDAVAAIDTALAEVTRPEESAACGACGHPRGDSPSPDFCSEDCQSRWHLATAGGGVVDGGAAPDTELPEAAPQRPLTWLGPPPADAYRQAGHEVLDAVQEFLARYSAFPSEHCAPMLALWYAHTHAADHFYVTPRLILDSAEPGSGKTRVLEVAQYLVRAPEMTISATTAALFRMVADGPITILFDEVDAIFNPKNGGNNEDLRAMLNAGYKRSATIARCVGDARAMKVEKFPVYAPAALAGIAGHMPATITTRAITVHMKRRRADEHVAEFWEEDVEHQARPLRETLAAWMESVAEQVGRARPTMPDGVRDRPAEIWRPLIAIADAAGDHWPNTARAACNHFVAHAATQPDSIGIRLLADLQTLFAARDTDRMATAEILTALHEQDEAPWSELQGRPLDARRLGRLLGKYGVKSRDIKPTGGTAVKGYRLDGDGGLADAWSRYLPTAATSATSATTQVSTVADSEPVADTSATGPTPPPNNQT</sequence>
<gene>
    <name evidence="3" type="ORF">SacmaDRAFT_0615</name>
</gene>
<dbReference type="STRING" id="882083.SacmaDRAFT_0615"/>
<evidence type="ECO:0000259" key="2">
    <source>
        <dbReference type="Pfam" id="PF12307"/>
    </source>
</evidence>
<feature type="region of interest" description="Disordered" evidence="1">
    <location>
        <begin position="453"/>
        <end position="487"/>
    </location>
</feature>
<evidence type="ECO:0000313" key="4">
    <source>
        <dbReference type="Proteomes" id="UP000004926"/>
    </source>
</evidence>
<evidence type="ECO:0000256" key="1">
    <source>
        <dbReference type="SAM" id="MobiDB-lite"/>
    </source>
</evidence>
<dbReference type="eggNOG" id="COG0464">
    <property type="taxonomic scope" value="Bacteria"/>
</dbReference>
<dbReference type="AlphaFoldDB" id="H5X5A4"/>
<organism evidence="3 4">
    <name type="scientific">Saccharomonospora marina XMU15</name>
    <dbReference type="NCBI Taxonomy" id="882083"/>
    <lineage>
        <taxon>Bacteria</taxon>
        <taxon>Bacillati</taxon>
        <taxon>Actinomycetota</taxon>
        <taxon>Actinomycetes</taxon>
        <taxon>Pseudonocardiales</taxon>
        <taxon>Pseudonocardiaceae</taxon>
        <taxon>Saccharomonospora</taxon>
    </lineage>
</organism>
<protein>
    <recommendedName>
        <fullName evidence="2">DUF3631 domain-containing protein</fullName>
    </recommendedName>
</protein>
<dbReference type="OrthoDB" id="3261135at2"/>
<feature type="domain" description="DUF3631" evidence="2">
    <location>
        <begin position="262"/>
        <end position="447"/>
    </location>
</feature>
<name>H5X5A4_9PSEU</name>
<dbReference type="Proteomes" id="UP000004926">
    <property type="component" value="Chromosome"/>
</dbReference>